<dbReference type="AlphaFoldDB" id="A0A1Y4IK24"/>
<evidence type="ECO:0000256" key="6">
    <source>
        <dbReference type="SAM" id="SignalP"/>
    </source>
</evidence>
<evidence type="ECO:0000256" key="1">
    <source>
        <dbReference type="ARBA" id="ARBA00009693"/>
    </source>
</evidence>
<dbReference type="Pfam" id="PF13734">
    <property type="entry name" value="Inhibitor_I69"/>
    <property type="match status" value="1"/>
</dbReference>
<dbReference type="InterPro" id="IPR025896">
    <property type="entry name" value="Spi_Prtas-inh"/>
</dbReference>
<evidence type="ECO:0000259" key="7">
    <source>
        <dbReference type="Pfam" id="PF13734"/>
    </source>
</evidence>
<gene>
    <name evidence="8" type="ORF">B5F32_13150</name>
</gene>
<name>A0A1Y4IK24_PARDI</name>
<keyword evidence="3 6" id="KW-0732">Signal</keyword>
<reference evidence="9" key="1">
    <citation type="submission" date="2017-04" db="EMBL/GenBank/DDBJ databases">
        <title>Function of individual gut microbiota members based on whole genome sequencing of pure cultures obtained from chicken caecum.</title>
        <authorList>
            <person name="Medvecky M."/>
            <person name="Cejkova D."/>
            <person name="Polansky O."/>
            <person name="Karasova D."/>
            <person name="Kubasova T."/>
            <person name="Cizek A."/>
            <person name="Rychlik I."/>
        </authorList>
    </citation>
    <scope>NUCLEOTIDE SEQUENCE [LARGE SCALE GENOMIC DNA]</scope>
    <source>
        <strain evidence="9">An199</strain>
    </source>
</reference>
<evidence type="ECO:0000256" key="3">
    <source>
        <dbReference type="ARBA" id="ARBA00022729"/>
    </source>
</evidence>
<dbReference type="PRINTS" id="PR00797">
    <property type="entry name" value="STREPTOPAIN"/>
</dbReference>
<accession>A0A1Y4IK24</accession>
<comment type="similarity">
    <text evidence="1">Belongs to the peptidase C10 family.</text>
</comment>
<dbReference type="Proteomes" id="UP000195950">
    <property type="component" value="Unassembled WGS sequence"/>
</dbReference>
<feature type="signal peptide" evidence="6">
    <location>
        <begin position="1"/>
        <end position="23"/>
    </location>
</feature>
<dbReference type="GO" id="GO:0006508">
    <property type="term" value="P:proteolysis"/>
    <property type="evidence" value="ECO:0007669"/>
    <property type="project" value="UniProtKB-KW"/>
</dbReference>
<dbReference type="InterPro" id="IPR000200">
    <property type="entry name" value="Peptidase_C10"/>
</dbReference>
<dbReference type="Pfam" id="PF01640">
    <property type="entry name" value="Peptidase_C10"/>
    <property type="match status" value="1"/>
</dbReference>
<feature type="domain" description="Spi protease inhibitor" evidence="7">
    <location>
        <begin position="23"/>
        <end position="132"/>
    </location>
</feature>
<dbReference type="EMBL" id="NFJX01000011">
    <property type="protein sequence ID" value="OUP18001.1"/>
    <property type="molecule type" value="Genomic_DNA"/>
</dbReference>
<dbReference type="InterPro" id="IPR044934">
    <property type="entry name" value="Streptopain_sf"/>
</dbReference>
<feature type="chain" id="PRO_5012282922" evidence="6">
    <location>
        <begin position="24"/>
        <end position="727"/>
    </location>
</feature>
<comment type="caution">
    <text evidence="8">The sequence shown here is derived from an EMBL/GenBank/DDBJ whole genome shotgun (WGS) entry which is preliminary data.</text>
</comment>
<evidence type="ECO:0000256" key="4">
    <source>
        <dbReference type="ARBA" id="ARBA00022801"/>
    </source>
</evidence>
<organism evidence="8 9">
    <name type="scientific">Parabacteroides distasonis</name>
    <dbReference type="NCBI Taxonomy" id="823"/>
    <lineage>
        <taxon>Bacteria</taxon>
        <taxon>Pseudomonadati</taxon>
        <taxon>Bacteroidota</taxon>
        <taxon>Bacteroidia</taxon>
        <taxon>Bacteroidales</taxon>
        <taxon>Tannerellaceae</taxon>
        <taxon>Parabacteroides</taxon>
    </lineage>
</organism>
<proteinExistence type="inferred from homology"/>
<evidence type="ECO:0000256" key="5">
    <source>
        <dbReference type="ARBA" id="ARBA00022807"/>
    </source>
</evidence>
<keyword evidence="5" id="KW-0788">Thiol protease</keyword>
<evidence type="ECO:0000313" key="9">
    <source>
        <dbReference type="Proteomes" id="UP000195950"/>
    </source>
</evidence>
<dbReference type="GO" id="GO:0008234">
    <property type="term" value="F:cysteine-type peptidase activity"/>
    <property type="evidence" value="ECO:0007669"/>
    <property type="project" value="UniProtKB-KW"/>
</dbReference>
<protein>
    <submittedName>
        <fullName evidence="8">Thiol protease/hemagglutinin PrtT</fullName>
    </submittedName>
</protein>
<dbReference type="InterPro" id="IPR038765">
    <property type="entry name" value="Papain-like_cys_pep_sf"/>
</dbReference>
<sequence length="727" mass="80947">MSMKHVYLALLACATLCVQTLSADPIGSAEALRIAQQQYSMENTSVLRAGSFPEFKLAYVGTEEGIEAPSKLRSSSVENALLYLYNVGDNQGFVIVSGEDRGKQLLGISDKGALPEKGLSATMENFMRMYIHYVKALRSGMPLAVDSVEASSRFPEAVIPLIKTEWKDDAPYNEMCPVVNDVLTFAGGEGVAMAQIMNYYQYPKSGMGNVNYKNPGSTLVVSANFGHTTYDWENMPATLDESSSWDEIEAVSTLIFHCGAAAYMNYEWDMGANKEDVRKAFINNFGYDKNIQLYDRTFFSGKEWTDLLKTELAAQRPVYYEGGSGENNQAYKWAFVCDGYNRSGLFHLNTGWFGSGYFELGAIGDNLRTYNERQAMITGIRKPSDDSKPVKLLTISSLGTKDIESIKLGEKFPITYNLFNLGQDGSYVHTLAFFEENEAVELPVSEAAFLDTIADFQLGNYITKDFLCESLGIPDTTATLYMYVLGGMEGDSILRPIRSVNHPYDYILLDVKDSVISFSQARNSLTADPVKVEYDAESGTATFEVTFYNKQKTNFQGTAGLYVRDPNLSIDDYSWEVNNWLEIPAGKSQTVSYSGSFDWGIGDMLAVMATYQGYLSELWETKYTDIRESYRTFCLKIDGSLVVSNEVTEPSVSDLEYAFDSASGLLSVQSDVAIENMMLYTYDGASVWGTTIDSRKQYTTTLPILPGHYILRIKTADGIISKKIYKQ</sequence>
<evidence type="ECO:0000313" key="8">
    <source>
        <dbReference type="EMBL" id="OUP18001.1"/>
    </source>
</evidence>
<dbReference type="Gene3D" id="3.90.70.50">
    <property type="entry name" value="Peptidase C10, streptopain"/>
    <property type="match status" value="1"/>
</dbReference>
<evidence type="ECO:0000256" key="2">
    <source>
        <dbReference type="ARBA" id="ARBA00022670"/>
    </source>
</evidence>
<keyword evidence="2 8" id="KW-0645">Protease</keyword>
<keyword evidence="4" id="KW-0378">Hydrolase</keyword>
<dbReference type="SUPFAM" id="SSF54001">
    <property type="entry name" value="Cysteine proteinases"/>
    <property type="match status" value="1"/>
</dbReference>